<dbReference type="Proteomes" id="UP000472276">
    <property type="component" value="Unassembled WGS sequence"/>
</dbReference>
<name>A0A668UQN4_OREAU</name>
<evidence type="ECO:0000256" key="1">
    <source>
        <dbReference type="ARBA" id="ARBA00004613"/>
    </source>
</evidence>
<sequence>MKTLTAAVTVAIVVTFMCILRSSAVPEQMLVELMNTDNPAAEPEEISVNSWKMLHNGRQKRGIFCGRCCNGKVSGNFEI</sequence>
<reference evidence="9" key="2">
    <citation type="submission" date="2025-09" db="UniProtKB">
        <authorList>
            <consortium name="Ensembl"/>
        </authorList>
    </citation>
    <scope>IDENTIFICATION</scope>
</reference>
<dbReference type="GO" id="GO:0006879">
    <property type="term" value="P:intracellular iron ion homeostasis"/>
    <property type="evidence" value="ECO:0007669"/>
    <property type="project" value="InterPro"/>
</dbReference>
<keyword evidence="6" id="KW-0044">Antibiotic</keyword>
<keyword evidence="7" id="KW-1015">Disulfide bond</keyword>
<dbReference type="GO" id="GO:0005179">
    <property type="term" value="F:hormone activity"/>
    <property type="evidence" value="ECO:0007669"/>
    <property type="project" value="UniProtKB-KW"/>
</dbReference>
<keyword evidence="3" id="KW-0964">Secreted</keyword>
<evidence type="ECO:0000256" key="8">
    <source>
        <dbReference type="SAM" id="SignalP"/>
    </source>
</evidence>
<proteinExistence type="inferred from homology"/>
<keyword evidence="10" id="KW-1185">Reference proteome</keyword>
<dbReference type="Pfam" id="PF06446">
    <property type="entry name" value="Hepcidin"/>
    <property type="match status" value="1"/>
</dbReference>
<reference evidence="9" key="1">
    <citation type="submission" date="2025-08" db="UniProtKB">
        <authorList>
            <consortium name="Ensembl"/>
        </authorList>
    </citation>
    <scope>IDENTIFICATION</scope>
</reference>
<evidence type="ECO:0000256" key="5">
    <source>
        <dbReference type="ARBA" id="ARBA00022702"/>
    </source>
</evidence>
<gene>
    <name evidence="9" type="primary">LOC116326760</name>
</gene>
<dbReference type="AlphaFoldDB" id="A0A668UQN4"/>
<dbReference type="GO" id="GO:0042742">
    <property type="term" value="P:defense response to bacterium"/>
    <property type="evidence" value="ECO:0007669"/>
    <property type="project" value="UniProtKB-KW"/>
</dbReference>
<feature type="signal peptide" evidence="8">
    <location>
        <begin position="1"/>
        <end position="24"/>
    </location>
</feature>
<evidence type="ECO:0000256" key="3">
    <source>
        <dbReference type="ARBA" id="ARBA00022525"/>
    </source>
</evidence>
<comment type="similarity">
    <text evidence="2">Belongs to the hepcidin family.</text>
</comment>
<protein>
    <submittedName>
        <fullName evidence="9">Uncharacterized protein</fullName>
    </submittedName>
</protein>
<keyword evidence="8" id="KW-0732">Signal</keyword>
<dbReference type="InterPro" id="IPR010500">
    <property type="entry name" value="Hepcidin"/>
</dbReference>
<evidence type="ECO:0000256" key="6">
    <source>
        <dbReference type="ARBA" id="ARBA00023022"/>
    </source>
</evidence>
<accession>A0A668UQN4</accession>
<evidence type="ECO:0000256" key="2">
    <source>
        <dbReference type="ARBA" id="ARBA00008022"/>
    </source>
</evidence>
<evidence type="ECO:0000313" key="10">
    <source>
        <dbReference type="Proteomes" id="UP000472276"/>
    </source>
</evidence>
<feature type="chain" id="PRO_5025553854" evidence="8">
    <location>
        <begin position="25"/>
        <end position="79"/>
    </location>
</feature>
<evidence type="ECO:0000256" key="4">
    <source>
        <dbReference type="ARBA" id="ARBA00022529"/>
    </source>
</evidence>
<organism evidence="9 10">
    <name type="scientific">Oreochromis aureus</name>
    <name type="common">Israeli tilapia</name>
    <name type="synonym">Chromis aureus</name>
    <dbReference type="NCBI Taxonomy" id="47969"/>
    <lineage>
        <taxon>Eukaryota</taxon>
        <taxon>Metazoa</taxon>
        <taxon>Chordata</taxon>
        <taxon>Craniata</taxon>
        <taxon>Vertebrata</taxon>
        <taxon>Euteleostomi</taxon>
        <taxon>Actinopterygii</taxon>
        <taxon>Neopterygii</taxon>
        <taxon>Teleostei</taxon>
        <taxon>Neoteleostei</taxon>
        <taxon>Acanthomorphata</taxon>
        <taxon>Ovalentaria</taxon>
        <taxon>Cichlomorphae</taxon>
        <taxon>Cichliformes</taxon>
        <taxon>Cichlidae</taxon>
        <taxon>African cichlids</taxon>
        <taxon>Pseudocrenilabrinae</taxon>
        <taxon>Oreochromini</taxon>
        <taxon>Oreochromis</taxon>
    </lineage>
</organism>
<keyword evidence="4" id="KW-0929">Antimicrobial</keyword>
<evidence type="ECO:0000256" key="7">
    <source>
        <dbReference type="ARBA" id="ARBA00023157"/>
    </source>
</evidence>
<comment type="subcellular location">
    <subcellularLocation>
        <location evidence="1">Secreted</location>
    </subcellularLocation>
</comment>
<dbReference type="Ensembl" id="ENSOABT00000043052.2">
    <property type="protein sequence ID" value="ENSOABP00000041931.1"/>
    <property type="gene ID" value="ENSOABG00000018946.2"/>
</dbReference>
<evidence type="ECO:0000313" key="9">
    <source>
        <dbReference type="Ensembl" id="ENSOABP00000041931.1"/>
    </source>
</evidence>
<dbReference type="OMA" id="CWRCCYA"/>
<dbReference type="GO" id="GO:0005576">
    <property type="term" value="C:extracellular region"/>
    <property type="evidence" value="ECO:0007669"/>
    <property type="project" value="UniProtKB-SubCell"/>
</dbReference>
<keyword evidence="5" id="KW-0372">Hormone</keyword>